<dbReference type="SUPFAM" id="SSF58104">
    <property type="entry name" value="Methyl-accepting chemotaxis protein (MCP) signaling domain"/>
    <property type="match status" value="1"/>
</dbReference>
<evidence type="ECO:0000259" key="2">
    <source>
        <dbReference type="Pfam" id="PF02470"/>
    </source>
</evidence>
<dbReference type="PANTHER" id="PTHR36698">
    <property type="entry name" value="BLL5892 PROTEIN"/>
    <property type="match status" value="1"/>
</dbReference>
<dbReference type="Pfam" id="PF02470">
    <property type="entry name" value="MlaD"/>
    <property type="match status" value="1"/>
</dbReference>
<evidence type="ECO:0000256" key="1">
    <source>
        <dbReference type="SAM" id="Coils"/>
    </source>
</evidence>
<protein>
    <submittedName>
        <fullName evidence="3">Paraquat-inducible protein B</fullName>
    </submittedName>
</protein>
<dbReference type="InterPro" id="IPR003399">
    <property type="entry name" value="Mce/MlaD"/>
</dbReference>
<dbReference type="PANTHER" id="PTHR36698:SF3">
    <property type="entry name" value="ABC-TYPE TRANSPORT AUXILIARY LIPOPROTEIN COMPONENT DOMAIN-CONTAINING PROTEIN"/>
    <property type="match status" value="1"/>
</dbReference>
<gene>
    <name evidence="3" type="primary">pqiB</name>
    <name evidence="3" type="ORF">OTERR_02150</name>
</gene>
<keyword evidence="1" id="KW-0175">Coiled coil</keyword>
<accession>A0A5C1E457</accession>
<dbReference type="AlphaFoldDB" id="A0A5C1E457"/>
<reference evidence="3 4" key="1">
    <citation type="submission" date="2017-07" db="EMBL/GenBank/DDBJ databases">
        <title>Complete genome sequence of Oryzomicrobium terrae TPP412.</title>
        <authorList>
            <person name="Chiu L.-W."/>
            <person name="Lo K.-J."/>
            <person name="Tsai Y.-M."/>
            <person name="Lin S.-S."/>
            <person name="Kuo C.-H."/>
            <person name="Liu C.-T."/>
        </authorList>
    </citation>
    <scope>NUCLEOTIDE SEQUENCE [LARGE SCALE GENOMIC DNA]</scope>
    <source>
        <strain evidence="3 4">TPP412</strain>
    </source>
</reference>
<name>A0A5C1E457_9RHOO</name>
<keyword evidence="4" id="KW-1185">Reference proteome</keyword>
<feature type="domain" description="Mce/MlaD" evidence="2">
    <location>
        <begin position="47"/>
        <end position="138"/>
    </location>
</feature>
<dbReference type="EMBL" id="CP022579">
    <property type="protein sequence ID" value="QEL63691.1"/>
    <property type="molecule type" value="Genomic_DNA"/>
</dbReference>
<dbReference type="Gene3D" id="1.10.287.950">
    <property type="entry name" value="Methyl-accepting chemotaxis protein"/>
    <property type="match status" value="1"/>
</dbReference>
<proteinExistence type="predicted"/>
<sequence length="332" mass="35990">MSKRANPTLIGIFVAGALAVLVAAILVLGSGNAFRKTEKAIMYFDGSVYGLQVGAPVVFRGVRVGTVRQVGIEHDPKQKALVIPVIVEFTADQTINPFYKSEHDKLDVDYSSLISQGLRAKLELQSLLTGQLMVQLDFNPGKEGRVLGLHPEIFEIPTLPSPLQAISDELSRQPLDQVIGEFTQGMKSLSQILNSKELRHSIEGLARTADNLESLSQQLRSDAPGLLKRSETTLAALEKAANKAATSLDSVNTLISPDSETVQELRRTLKDLSAAAHNVNALTGDDSATLEQLQRTLRELRAMARNVQNLADTLDRHPESLLKGKAATGETP</sequence>
<feature type="coiled-coil region" evidence="1">
    <location>
        <begin position="262"/>
        <end position="317"/>
    </location>
</feature>
<evidence type="ECO:0000313" key="4">
    <source>
        <dbReference type="Proteomes" id="UP000323671"/>
    </source>
</evidence>
<evidence type="ECO:0000313" key="3">
    <source>
        <dbReference type="EMBL" id="QEL63691.1"/>
    </source>
</evidence>
<dbReference type="Proteomes" id="UP000323671">
    <property type="component" value="Chromosome"/>
</dbReference>
<dbReference type="KEGG" id="otr:OTERR_02150"/>
<dbReference type="RefSeq" id="WP_149424590.1">
    <property type="nucleotide sequence ID" value="NZ_CP022579.1"/>
</dbReference>
<organism evidence="3 4">
    <name type="scientific">Oryzomicrobium terrae</name>
    <dbReference type="NCBI Taxonomy" id="1735038"/>
    <lineage>
        <taxon>Bacteria</taxon>
        <taxon>Pseudomonadati</taxon>
        <taxon>Pseudomonadota</taxon>
        <taxon>Betaproteobacteria</taxon>
        <taxon>Rhodocyclales</taxon>
        <taxon>Rhodocyclaceae</taxon>
        <taxon>Oryzomicrobium</taxon>
    </lineage>
</organism>